<name>A0A9Q1RHG0_9SOLA</name>
<organism evidence="2 3">
    <name type="scientific">Anisodus acutangulus</name>
    <dbReference type="NCBI Taxonomy" id="402998"/>
    <lineage>
        <taxon>Eukaryota</taxon>
        <taxon>Viridiplantae</taxon>
        <taxon>Streptophyta</taxon>
        <taxon>Embryophyta</taxon>
        <taxon>Tracheophyta</taxon>
        <taxon>Spermatophyta</taxon>
        <taxon>Magnoliopsida</taxon>
        <taxon>eudicotyledons</taxon>
        <taxon>Gunneridae</taxon>
        <taxon>Pentapetalae</taxon>
        <taxon>asterids</taxon>
        <taxon>lamiids</taxon>
        <taxon>Solanales</taxon>
        <taxon>Solanaceae</taxon>
        <taxon>Solanoideae</taxon>
        <taxon>Hyoscyameae</taxon>
        <taxon>Anisodus</taxon>
    </lineage>
</organism>
<gene>
    <name evidence="2" type="ORF">K7X08_004441</name>
</gene>
<reference evidence="3" key="1">
    <citation type="journal article" date="2023" name="Proc. Natl. Acad. Sci. U.S.A.">
        <title>Genomic and structural basis for evolution of tropane alkaloid biosynthesis.</title>
        <authorList>
            <person name="Wanga Y.-J."/>
            <person name="Taina T."/>
            <person name="Yua J.-Y."/>
            <person name="Lia J."/>
            <person name="Xua B."/>
            <person name="Chenc J."/>
            <person name="D'Auriad J.C."/>
            <person name="Huanga J.-P."/>
            <person name="Huanga S.-X."/>
        </authorList>
    </citation>
    <scope>NUCLEOTIDE SEQUENCE [LARGE SCALE GENOMIC DNA]</scope>
    <source>
        <strain evidence="3">cv. KIB-2019</strain>
    </source>
</reference>
<evidence type="ECO:0000313" key="3">
    <source>
        <dbReference type="Proteomes" id="UP001152561"/>
    </source>
</evidence>
<evidence type="ECO:0000313" key="2">
    <source>
        <dbReference type="EMBL" id="KAJ8560383.1"/>
    </source>
</evidence>
<dbReference type="Proteomes" id="UP001152561">
    <property type="component" value="Unassembled WGS sequence"/>
</dbReference>
<protein>
    <submittedName>
        <fullName evidence="2">Uncharacterized protein</fullName>
    </submittedName>
</protein>
<proteinExistence type="predicted"/>
<sequence>MRQHRKFIEKEISTALRPLKTATEASHEGDLSAFVRVENLTGDDDSPIATPTDTKGKRKKDAVDNLDDKTLEVTRARLRPVEEQDIRIALHKSIIDNYPTSIPIEVVGASSSSASARVTLTLPLPLPVLEPVVVGAEIDASETTLP</sequence>
<accession>A0A9Q1RHG0</accession>
<evidence type="ECO:0000256" key="1">
    <source>
        <dbReference type="SAM" id="MobiDB-lite"/>
    </source>
</evidence>
<feature type="region of interest" description="Disordered" evidence="1">
    <location>
        <begin position="42"/>
        <end position="62"/>
    </location>
</feature>
<keyword evidence="3" id="KW-1185">Reference proteome</keyword>
<comment type="caution">
    <text evidence="2">The sequence shown here is derived from an EMBL/GenBank/DDBJ whole genome shotgun (WGS) entry which is preliminary data.</text>
</comment>
<dbReference type="EMBL" id="JAJAGQ010000006">
    <property type="protein sequence ID" value="KAJ8560383.1"/>
    <property type="molecule type" value="Genomic_DNA"/>
</dbReference>
<dbReference type="AlphaFoldDB" id="A0A9Q1RHG0"/>